<dbReference type="PANTHER" id="PTHR46825:SF9">
    <property type="entry name" value="BETA-LACTAMASE-RELATED DOMAIN-CONTAINING PROTEIN"/>
    <property type="match status" value="1"/>
</dbReference>
<name>A0A1H2U7F1_9FLAO</name>
<sequence>MKKYLGKTMILVAVFAVSTIAHSQVDKVDSAMKELMLKNRIVGLQLAVVKNNSIVKTAHYGLANIEDSIAVDNETVFSINSMTKSLTGAAVMQLVEKGQLKLEDPISKYLDSLPITWQNITVKQLATHTSGIPDIWERPEQMWSDDSAPLFNKIKEQAVVFQPGEEQSYNQTNFLLLGKIIEKVSGQSFEKYVIENQFKKAGMKNSIKAGMGNFFTIIDHSAKPYTYYINGTLTNIFQPMPKNLYPAGGTYSTATEMAQWAIALQTNKLINKESLKTLLAPVTLNDAAIHEGNGFFNQSSIGFFLATKTSAPVVGTFGGARNALFIYPKDNVTVVVLTNLVGAHPQDFIEEIAKLYISDKK</sequence>
<feature type="domain" description="Beta-lactamase-related" evidence="2">
    <location>
        <begin position="28"/>
        <end position="348"/>
    </location>
</feature>
<dbReference type="Proteomes" id="UP000198569">
    <property type="component" value="Unassembled WGS sequence"/>
</dbReference>
<dbReference type="InterPro" id="IPR001466">
    <property type="entry name" value="Beta-lactam-related"/>
</dbReference>
<dbReference type="Pfam" id="PF00144">
    <property type="entry name" value="Beta-lactamase"/>
    <property type="match status" value="1"/>
</dbReference>
<evidence type="ECO:0000256" key="1">
    <source>
        <dbReference type="SAM" id="SignalP"/>
    </source>
</evidence>
<dbReference type="EMBL" id="FNMV01000003">
    <property type="protein sequence ID" value="SDW51798.1"/>
    <property type="molecule type" value="Genomic_DNA"/>
</dbReference>
<gene>
    <name evidence="3" type="ORF">SAMN05444338_103102</name>
</gene>
<dbReference type="SUPFAM" id="SSF56601">
    <property type="entry name" value="beta-lactamase/transpeptidase-like"/>
    <property type="match status" value="1"/>
</dbReference>
<dbReference type="PANTHER" id="PTHR46825">
    <property type="entry name" value="D-ALANYL-D-ALANINE-CARBOXYPEPTIDASE/ENDOPEPTIDASE AMPH"/>
    <property type="match status" value="1"/>
</dbReference>
<proteinExistence type="predicted"/>
<evidence type="ECO:0000313" key="4">
    <source>
        <dbReference type="Proteomes" id="UP000198569"/>
    </source>
</evidence>
<organism evidence="3 4">
    <name type="scientific">Flavobacterium degerlachei</name>
    <dbReference type="NCBI Taxonomy" id="229203"/>
    <lineage>
        <taxon>Bacteria</taxon>
        <taxon>Pseudomonadati</taxon>
        <taxon>Bacteroidota</taxon>
        <taxon>Flavobacteriia</taxon>
        <taxon>Flavobacteriales</taxon>
        <taxon>Flavobacteriaceae</taxon>
        <taxon>Flavobacterium</taxon>
    </lineage>
</organism>
<evidence type="ECO:0000259" key="2">
    <source>
        <dbReference type="Pfam" id="PF00144"/>
    </source>
</evidence>
<feature type="signal peptide" evidence="1">
    <location>
        <begin position="1"/>
        <end position="23"/>
    </location>
</feature>
<dbReference type="OrthoDB" id="9793489at2"/>
<dbReference type="InterPro" id="IPR012338">
    <property type="entry name" value="Beta-lactam/transpept-like"/>
</dbReference>
<protein>
    <submittedName>
        <fullName evidence="3">CubicO group peptidase, beta-lactamase class C family</fullName>
    </submittedName>
</protein>
<feature type="chain" id="PRO_5011467484" evidence="1">
    <location>
        <begin position="24"/>
        <end position="361"/>
    </location>
</feature>
<dbReference type="InterPro" id="IPR050491">
    <property type="entry name" value="AmpC-like"/>
</dbReference>
<reference evidence="4" key="1">
    <citation type="submission" date="2016-10" db="EMBL/GenBank/DDBJ databases">
        <authorList>
            <person name="Varghese N."/>
            <person name="Submissions S."/>
        </authorList>
    </citation>
    <scope>NUCLEOTIDE SEQUENCE [LARGE SCALE GENOMIC DNA]</scope>
    <source>
        <strain evidence="4">DSM 15718</strain>
    </source>
</reference>
<keyword evidence="4" id="KW-1185">Reference proteome</keyword>
<keyword evidence="1" id="KW-0732">Signal</keyword>
<evidence type="ECO:0000313" key="3">
    <source>
        <dbReference type="EMBL" id="SDW51798.1"/>
    </source>
</evidence>
<dbReference type="AlphaFoldDB" id="A0A1H2U7F1"/>
<dbReference type="STRING" id="229203.SAMN05444338_103102"/>
<dbReference type="RefSeq" id="WP_091430007.1">
    <property type="nucleotide sequence ID" value="NZ_FNMV01000003.1"/>
</dbReference>
<accession>A0A1H2U7F1</accession>
<dbReference type="Gene3D" id="3.40.710.10">
    <property type="entry name" value="DD-peptidase/beta-lactamase superfamily"/>
    <property type="match status" value="1"/>
</dbReference>